<evidence type="ECO:0000313" key="3">
    <source>
        <dbReference type="EMBL" id="CAG4969079.1"/>
    </source>
</evidence>
<name>A0A8S3WM71_PARAO</name>
<feature type="region of interest" description="Disordered" evidence="1">
    <location>
        <begin position="184"/>
        <end position="206"/>
    </location>
</feature>
<evidence type="ECO:0000259" key="2">
    <source>
        <dbReference type="PROSITE" id="PS51029"/>
    </source>
</evidence>
<evidence type="ECO:0000313" key="4">
    <source>
        <dbReference type="Proteomes" id="UP000691718"/>
    </source>
</evidence>
<organism evidence="3 4">
    <name type="scientific">Parnassius apollo</name>
    <name type="common">Apollo butterfly</name>
    <name type="synonym">Papilio apollo</name>
    <dbReference type="NCBI Taxonomy" id="110799"/>
    <lineage>
        <taxon>Eukaryota</taxon>
        <taxon>Metazoa</taxon>
        <taxon>Ecdysozoa</taxon>
        <taxon>Arthropoda</taxon>
        <taxon>Hexapoda</taxon>
        <taxon>Insecta</taxon>
        <taxon>Pterygota</taxon>
        <taxon>Neoptera</taxon>
        <taxon>Endopterygota</taxon>
        <taxon>Lepidoptera</taxon>
        <taxon>Glossata</taxon>
        <taxon>Ditrysia</taxon>
        <taxon>Papilionoidea</taxon>
        <taxon>Papilionidae</taxon>
        <taxon>Parnassiinae</taxon>
        <taxon>Parnassini</taxon>
        <taxon>Parnassius</taxon>
        <taxon>Parnassius</taxon>
    </lineage>
</organism>
<sequence length="206" mass="23881">MNFDTVKFIIEIQNRPCLWDSSSNDYSDRNLKIKGWGEIVNIFKEKDEMKNQEKKQQKVVALRKPEVVASKESKATDPDPEKDMQEDRQVGSCPKRMKTKQKTTPEDDKFLEALNESIKSREQYELGSQDEDRLFMLSLVSTLKNCLLQKMATRIKIMTILEEAARSMPNIDDSALYCQSYWSQQTEPPPSRSYHPGYSTVRGETL</sequence>
<dbReference type="EMBL" id="CAJQZP010000566">
    <property type="protein sequence ID" value="CAG4969079.1"/>
    <property type="molecule type" value="Genomic_DNA"/>
</dbReference>
<dbReference type="InterPro" id="IPR006578">
    <property type="entry name" value="MADF-dom"/>
</dbReference>
<dbReference type="Proteomes" id="UP000691718">
    <property type="component" value="Unassembled WGS sequence"/>
</dbReference>
<reference evidence="3" key="1">
    <citation type="submission" date="2021-04" db="EMBL/GenBank/DDBJ databases">
        <authorList>
            <person name="Tunstrom K."/>
        </authorList>
    </citation>
    <scope>NUCLEOTIDE SEQUENCE</scope>
</reference>
<feature type="domain" description="MADF" evidence="2">
    <location>
        <begin position="7"/>
        <end position="116"/>
    </location>
</feature>
<dbReference type="PROSITE" id="PS51029">
    <property type="entry name" value="MADF"/>
    <property type="match status" value="1"/>
</dbReference>
<protein>
    <submittedName>
        <fullName evidence="3">(apollo) hypothetical protein</fullName>
    </submittedName>
</protein>
<keyword evidence="4" id="KW-1185">Reference proteome</keyword>
<dbReference type="Pfam" id="PF10545">
    <property type="entry name" value="MADF_DNA_bdg"/>
    <property type="match status" value="1"/>
</dbReference>
<gene>
    <name evidence="3" type="ORF">PAPOLLO_LOCUS8061</name>
</gene>
<feature type="compositionally biased region" description="Basic and acidic residues" evidence="1">
    <location>
        <begin position="63"/>
        <end position="89"/>
    </location>
</feature>
<feature type="region of interest" description="Disordered" evidence="1">
    <location>
        <begin position="48"/>
        <end position="109"/>
    </location>
</feature>
<evidence type="ECO:0000256" key="1">
    <source>
        <dbReference type="SAM" id="MobiDB-lite"/>
    </source>
</evidence>
<comment type="caution">
    <text evidence="3">The sequence shown here is derived from an EMBL/GenBank/DDBJ whole genome shotgun (WGS) entry which is preliminary data.</text>
</comment>
<accession>A0A8S3WM71</accession>
<dbReference type="AlphaFoldDB" id="A0A8S3WM71"/>
<proteinExistence type="predicted"/>
<dbReference type="OrthoDB" id="6616165at2759"/>